<feature type="domain" description="Chorismate mutase" evidence="2">
    <location>
        <begin position="1"/>
        <end position="87"/>
    </location>
</feature>
<dbReference type="PROSITE" id="PS51168">
    <property type="entry name" value="CHORISMATE_MUT_2"/>
    <property type="match status" value="1"/>
</dbReference>
<dbReference type="Pfam" id="PF01817">
    <property type="entry name" value="CM_2"/>
    <property type="match status" value="1"/>
</dbReference>
<organism evidence="3 4">
    <name type="scientific">Lactococcus allomyrinae</name>
    <dbReference type="NCBI Taxonomy" id="2419773"/>
    <lineage>
        <taxon>Bacteria</taxon>
        <taxon>Bacillati</taxon>
        <taxon>Bacillota</taxon>
        <taxon>Bacilli</taxon>
        <taxon>Lactobacillales</taxon>
        <taxon>Streptococcaceae</taxon>
        <taxon>Lactococcus</taxon>
    </lineage>
</organism>
<gene>
    <name evidence="3" type="ORF">D7I46_09350</name>
</gene>
<dbReference type="SUPFAM" id="SSF48600">
    <property type="entry name" value="Chorismate mutase II"/>
    <property type="match status" value="1"/>
</dbReference>
<evidence type="ECO:0000313" key="4">
    <source>
        <dbReference type="Proteomes" id="UP000269374"/>
    </source>
</evidence>
<accession>A0A387BG83</accession>
<dbReference type="PANTHER" id="PTHR38041">
    <property type="entry name" value="CHORISMATE MUTASE"/>
    <property type="match status" value="1"/>
</dbReference>
<dbReference type="Proteomes" id="UP000269374">
    <property type="component" value="Chromosome"/>
</dbReference>
<evidence type="ECO:0000259" key="2">
    <source>
        <dbReference type="PROSITE" id="PS51168"/>
    </source>
</evidence>
<dbReference type="GO" id="GO:0046417">
    <property type="term" value="P:chorismate metabolic process"/>
    <property type="evidence" value="ECO:0007669"/>
    <property type="project" value="InterPro"/>
</dbReference>
<reference evidence="3 4" key="1">
    <citation type="submission" date="2018-09" db="EMBL/GenBank/DDBJ databases">
        <title>Genome sequencing of strain 1JSPR-7.</title>
        <authorList>
            <person name="Heo J."/>
            <person name="Kim S.-J."/>
            <person name="Kwon S.-W."/>
        </authorList>
    </citation>
    <scope>NUCLEOTIDE SEQUENCE [LARGE SCALE GENOMIC DNA]</scope>
    <source>
        <strain evidence="3 4">1JSPR-7</strain>
    </source>
</reference>
<dbReference type="AlphaFoldDB" id="A0A387BG83"/>
<dbReference type="GO" id="GO:0009697">
    <property type="term" value="P:salicylic acid biosynthetic process"/>
    <property type="evidence" value="ECO:0007669"/>
    <property type="project" value="TreeGrafter"/>
</dbReference>
<dbReference type="InterPro" id="IPR051331">
    <property type="entry name" value="Chorismate_mutase-related"/>
</dbReference>
<dbReference type="GO" id="GO:0004106">
    <property type="term" value="F:chorismate mutase activity"/>
    <property type="evidence" value="ECO:0007669"/>
    <property type="project" value="UniProtKB-EC"/>
</dbReference>
<dbReference type="InterPro" id="IPR036263">
    <property type="entry name" value="Chorismate_II_sf"/>
</dbReference>
<keyword evidence="1 3" id="KW-0413">Isomerase</keyword>
<dbReference type="InterPro" id="IPR002701">
    <property type="entry name" value="CM_II_prokaryot"/>
</dbReference>
<dbReference type="OrthoDB" id="9802281at2"/>
<dbReference type="SMART" id="SM00830">
    <property type="entry name" value="CM_2"/>
    <property type="match status" value="1"/>
</dbReference>
<keyword evidence="4" id="KW-1185">Reference proteome</keyword>
<protein>
    <submittedName>
        <fullName evidence="3">Chorismate mutase</fullName>
        <ecNumber evidence="3">5.4.99.5</ecNumber>
    </submittedName>
</protein>
<proteinExistence type="predicted"/>
<name>A0A387BG83_9LACT</name>
<dbReference type="NCBIfam" id="TIGR01805">
    <property type="entry name" value="CM_mono_grmpos"/>
    <property type="match status" value="1"/>
</dbReference>
<dbReference type="RefSeq" id="WP_120772657.1">
    <property type="nucleotide sequence ID" value="NZ_CP032627.1"/>
</dbReference>
<dbReference type="Gene3D" id="1.20.59.10">
    <property type="entry name" value="Chorismate mutase"/>
    <property type="match status" value="1"/>
</dbReference>
<evidence type="ECO:0000313" key="3">
    <source>
        <dbReference type="EMBL" id="AYG01284.1"/>
    </source>
</evidence>
<dbReference type="EMBL" id="CP032627">
    <property type="protein sequence ID" value="AYG01284.1"/>
    <property type="molecule type" value="Genomic_DNA"/>
</dbReference>
<evidence type="ECO:0000256" key="1">
    <source>
        <dbReference type="ARBA" id="ARBA00023235"/>
    </source>
</evidence>
<sequence>MNLEDLRCEIDQIDEQITQLLEQRMNLVLDIAKTKKIQKIEVVDLSREQLVLDRIAQKVQNPEYRSTIINTYQDIMKNSRAYQQNFLKENKKTD</sequence>
<dbReference type="EC" id="5.4.99.5" evidence="3"/>
<dbReference type="KEGG" id="lact:D7I46_09350"/>
<dbReference type="InterPro" id="IPR011279">
    <property type="entry name" value="Chorismate_mutase_GmP"/>
</dbReference>
<dbReference type="InterPro" id="IPR036979">
    <property type="entry name" value="CM_dom_sf"/>
</dbReference>
<dbReference type="PANTHER" id="PTHR38041:SF1">
    <property type="entry name" value="CHORISMATE MUTASE"/>
    <property type="match status" value="1"/>
</dbReference>